<dbReference type="PROSITE" id="PS51419">
    <property type="entry name" value="RAB"/>
    <property type="match status" value="1"/>
</dbReference>
<evidence type="ECO:0000256" key="1">
    <source>
        <dbReference type="ARBA" id="ARBA00004308"/>
    </source>
</evidence>
<dbReference type="NCBIfam" id="TIGR00231">
    <property type="entry name" value="small_GTP"/>
    <property type="match status" value="1"/>
</dbReference>
<dbReference type="GO" id="GO:0012505">
    <property type="term" value="C:endomembrane system"/>
    <property type="evidence" value="ECO:0007669"/>
    <property type="project" value="UniProtKB-SubCell"/>
</dbReference>
<dbReference type="PRINTS" id="PR00449">
    <property type="entry name" value="RASTRNSFRMNG"/>
</dbReference>
<dbReference type="InterPro" id="IPR005225">
    <property type="entry name" value="Small_GTP-bd"/>
</dbReference>
<dbReference type="InterPro" id="IPR050305">
    <property type="entry name" value="Small_GTPase_Rab"/>
</dbReference>
<evidence type="ECO:0000256" key="6">
    <source>
        <dbReference type="ARBA" id="ARBA00023288"/>
    </source>
</evidence>
<dbReference type="Pfam" id="PF00071">
    <property type="entry name" value="Ras"/>
    <property type="match status" value="1"/>
</dbReference>
<evidence type="ECO:0000256" key="7">
    <source>
        <dbReference type="SAM" id="MobiDB-lite"/>
    </source>
</evidence>
<reference evidence="8" key="1">
    <citation type="submission" date="2019-06" db="EMBL/GenBank/DDBJ databases">
        <authorList>
            <person name="Zheng W."/>
        </authorList>
    </citation>
    <scope>NUCLEOTIDE SEQUENCE</scope>
    <source>
        <strain evidence="8">QDHG01</strain>
    </source>
</reference>
<evidence type="ECO:0000313" key="8">
    <source>
        <dbReference type="EMBL" id="TNV81456.1"/>
    </source>
</evidence>
<dbReference type="GO" id="GO:0003924">
    <property type="term" value="F:GTPase activity"/>
    <property type="evidence" value="ECO:0007669"/>
    <property type="project" value="InterPro"/>
</dbReference>
<feature type="region of interest" description="Disordered" evidence="7">
    <location>
        <begin position="177"/>
        <end position="199"/>
    </location>
</feature>
<sequence length="222" mass="24983">MSRRDYDHLFKLVLLGDSCVGKSCLLVRFADDEFYENYISTIGVDFRFRSLILNDKKVKLQIWDTAGQERYRTITNAYYRGADGIILVFDMFKRETFLSLPSWLKEVEKHASTDVSILVIANKADRAETETPEVTQDDMDKFTHETGIKIVKASAKVGSNVETCFLDLTQHLIEKTNPSSGGAVQEGASSNSGIGSGKISMRGNYRQQAVEWKKTAQTLCCQ</sequence>
<keyword evidence="5" id="KW-0472">Membrane</keyword>
<organism evidence="8 9">
    <name type="scientific">Halteria grandinella</name>
    <dbReference type="NCBI Taxonomy" id="5974"/>
    <lineage>
        <taxon>Eukaryota</taxon>
        <taxon>Sar</taxon>
        <taxon>Alveolata</taxon>
        <taxon>Ciliophora</taxon>
        <taxon>Intramacronucleata</taxon>
        <taxon>Spirotrichea</taxon>
        <taxon>Stichotrichia</taxon>
        <taxon>Sporadotrichida</taxon>
        <taxon>Halteriidae</taxon>
        <taxon>Halteria</taxon>
    </lineage>
</organism>
<dbReference type="FunFam" id="3.40.50.300:FF:000586">
    <property type="entry name" value="Rab family GTPase"/>
    <property type="match status" value="1"/>
</dbReference>
<comment type="subcellular location">
    <subcellularLocation>
        <location evidence="1">Endomembrane system</location>
    </subcellularLocation>
</comment>
<dbReference type="Gene3D" id="3.40.50.300">
    <property type="entry name" value="P-loop containing nucleotide triphosphate hydrolases"/>
    <property type="match status" value="1"/>
</dbReference>
<keyword evidence="3" id="KW-0547">Nucleotide-binding</keyword>
<dbReference type="PANTHER" id="PTHR47980">
    <property type="entry name" value="LD44762P"/>
    <property type="match status" value="1"/>
</dbReference>
<evidence type="ECO:0000256" key="4">
    <source>
        <dbReference type="ARBA" id="ARBA00023134"/>
    </source>
</evidence>
<dbReference type="SMART" id="SM00175">
    <property type="entry name" value="RAB"/>
    <property type="match status" value="1"/>
</dbReference>
<name>A0A8J8T4Q1_HALGN</name>
<feature type="compositionally biased region" description="Low complexity" evidence="7">
    <location>
        <begin position="187"/>
        <end position="199"/>
    </location>
</feature>
<evidence type="ECO:0000313" key="9">
    <source>
        <dbReference type="Proteomes" id="UP000785679"/>
    </source>
</evidence>
<dbReference type="InterPro" id="IPR001806">
    <property type="entry name" value="Small_GTPase"/>
</dbReference>
<evidence type="ECO:0000256" key="5">
    <source>
        <dbReference type="ARBA" id="ARBA00023136"/>
    </source>
</evidence>
<dbReference type="AlphaFoldDB" id="A0A8J8T4Q1"/>
<keyword evidence="4" id="KW-0342">GTP-binding</keyword>
<dbReference type="SMART" id="SM00174">
    <property type="entry name" value="RHO"/>
    <property type="match status" value="1"/>
</dbReference>
<dbReference type="OrthoDB" id="9989112at2759"/>
<accession>A0A8J8T4Q1</accession>
<evidence type="ECO:0000256" key="2">
    <source>
        <dbReference type="ARBA" id="ARBA00006270"/>
    </source>
</evidence>
<dbReference type="SMART" id="SM00176">
    <property type="entry name" value="RAN"/>
    <property type="match status" value="1"/>
</dbReference>
<dbReference type="Proteomes" id="UP000785679">
    <property type="component" value="Unassembled WGS sequence"/>
</dbReference>
<dbReference type="GO" id="GO:0005525">
    <property type="term" value="F:GTP binding"/>
    <property type="evidence" value="ECO:0007669"/>
    <property type="project" value="UniProtKB-KW"/>
</dbReference>
<keyword evidence="9" id="KW-1185">Reference proteome</keyword>
<comment type="similarity">
    <text evidence="2">Belongs to the small GTPase superfamily. Rab family.</text>
</comment>
<keyword evidence="6" id="KW-0449">Lipoprotein</keyword>
<gene>
    <name evidence="8" type="ORF">FGO68_gene17130</name>
</gene>
<dbReference type="InterPro" id="IPR027417">
    <property type="entry name" value="P-loop_NTPase"/>
</dbReference>
<protein>
    <submittedName>
        <fullName evidence="8">Uncharacterized protein</fullName>
    </submittedName>
</protein>
<evidence type="ECO:0000256" key="3">
    <source>
        <dbReference type="ARBA" id="ARBA00022741"/>
    </source>
</evidence>
<proteinExistence type="inferred from homology"/>
<comment type="caution">
    <text evidence="8">The sequence shown here is derived from an EMBL/GenBank/DDBJ whole genome shotgun (WGS) entry which is preliminary data.</text>
</comment>
<dbReference type="EMBL" id="RRYP01006126">
    <property type="protein sequence ID" value="TNV81456.1"/>
    <property type="molecule type" value="Genomic_DNA"/>
</dbReference>
<dbReference type="PROSITE" id="PS51421">
    <property type="entry name" value="RAS"/>
    <property type="match status" value="1"/>
</dbReference>
<dbReference type="SUPFAM" id="SSF52540">
    <property type="entry name" value="P-loop containing nucleoside triphosphate hydrolases"/>
    <property type="match status" value="1"/>
</dbReference>
<dbReference type="SMART" id="SM00173">
    <property type="entry name" value="RAS"/>
    <property type="match status" value="1"/>
</dbReference>